<name>A0AAW4W0D5_9FIRM</name>
<sequence length="83" mass="9580">MKIGKIHVFGKKNSLFGKYISLFFKMYFSFWGRKSSYFSGIKNASAILKRMRFSGTEQGILGSDVLFLGKEKHYAEKELQAKQ</sequence>
<reference evidence="1 2" key="1">
    <citation type="submission" date="2021-10" db="EMBL/GenBank/DDBJ databases">
        <title>Anaerobic single-cell dispensing facilitates the cultivation of human gut bacteria.</title>
        <authorList>
            <person name="Afrizal A."/>
        </authorList>
    </citation>
    <scope>NUCLEOTIDE SEQUENCE [LARGE SCALE GENOMIC DNA]</scope>
    <source>
        <strain evidence="1 2">CLA-AA-H217</strain>
    </source>
</reference>
<dbReference type="EMBL" id="JAJEQQ010000003">
    <property type="protein sequence ID" value="MCC2226938.1"/>
    <property type="molecule type" value="Genomic_DNA"/>
</dbReference>
<protein>
    <submittedName>
        <fullName evidence="1">Uncharacterized protein</fullName>
    </submittedName>
</protein>
<organism evidence="1 2">
    <name type="scientific">Blautia fusiformis</name>
    <dbReference type="NCBI Taxonomy" id="2881264"/>
    <lineage>
        <taxon>Bacteria</taxon>
        <taxon>Bacillati</taxon>
        <taxon>Bacillota</taxon>
        <taxon>Clostridia</taxon>
        <taxon>Lachnospirales</taxon>
        <taxon>Lachnospiraceae</taxon>
        <taxon>Blautia</taxon>
    </lineage>
</organism>
<keyword evidence="2" id="KW-1185">Reference proteome</keyword>
<dbReference type="Proteomes" id="UP001198612">
    <property type="component" value="Unassembled WGS sequence"/>
</dbReference>
<accession>A0AAW4W0D5</accession>
<gene>
    <name evidence="1" type="ORF">LKD40_03810</name>
</gene>
<evidence type="ECO:0000313" key="1">
    <source>
        <dbReference type="EMBL" id="MCC2226938.1"/>
    </source>
</evidence>
<dbReference type="RefSeq" id="WP_227588458.1">
    <property type="nucleotide sequence ID" value="NZ_JAJEQQ010000003.1"/>
</dbReference>
<comment type="caution">
    <text evidence="1">The sequence shown here is derived from an EMBL/GenBank/DDBJ whole genome shotgun (WGS) entry which is preliminary data.</text>
</comment>
<evidence type="ECO:0000313" key="2">
    <source>
        <dbReference type="Proteomes" id="UP001198612"/>
    </source>
</evidence>
<dbReference type="AlphaFoldDB" id="A0AAW4W0D5"/>
<proteinExistence type="predicted"/>